<dbReference type="EC" id="2.7.13.3" evidence="2"/>
<dbReference type="InterPro" id="IPR052162">
    <property type="entry name" value="Sensor_kinase/Photoreceptor"/>
</dbReference>
<dbReference type="Pfam" id="PF08447">
    <property type="entry name" value="PAS_3"/>
    <property type="match status" value="1"/>
</dbReference>
<dbReference type="InterPro" id="IPR013655">
    <property type="entry name" value="PAS_fold_3"/>
</dbReference>
<dbReference type="GO" id="GO:0004673">
    <property type="term" value="F:protein histidine kinase activity"/>
    <property type="evidence" value="ECO:0007669"/>
    <property type="project" value="UniProtKB-EC"/>
</dbReference>
<dbReference type="Gene3D" id="3.30.450.20">
    <property type="entry name" value="PAS domain"/>
    <property type="match status" value="1"/>
</dbReference>
<evidence type="ECO:0000313" key="8">
    <source>
        <dbReference type="Proteomes" id="UP000198704"/>
    </source>
</evidence>
<dbReference type="PANTHER" id="PTHR43304">
    <property type="entry name" value="PHYTOCHROME-LIKE PROTEIN CPH1"/>
    <property type="match status" value="1"/>
</dbReference>
<feature type="domain" description="PAS fold-3" evidence="6">
    <location>
        <begin position="36"/>
        <end position="124"/>
    </location>
</feature>
<evidence type="ECO:0000259" key="6">
    <source>
        <dbReference type="Pfam" id="PF08447"/>
    </source>
</evidence>
<evidence type="ECO:0000256" key="3">
    <source>
        <dbReference type="ARBA" id="ARBA00022553"/>
    </source>
</evidence>
<protein>
    <recommendedName>
        <fullName evidence="2">histidine kinase</fullName>
        <ecNumber evidence="2">2.7.13.3</ecNumber>
    </recommendedName>
</protein>
<accession>A0A1G9VRS8</accession>
<keyword evidence="3" id="KW-0597">Phosphoprotein</keyword>
<dbReference type="Proteomes" id="UP000198704">
    <property type="component" value="Unassembled WGS sequence"/>
</dbReference>
<gene>
    <name evidence="7" type="ORF">SAMN05216360_103270</name>
</gene>
<organism evidence="7 8">
    <name type="scientific">Methylobacterium phyllostachyos</name>
    <dbReference type="NCBI Taxonomy" id="582672"/>
    <lineage>
        <taxon>Bacteria</taxon>
        <taxon>Pseudomonadati</taxon>
        <taxon>Pseudomonadota</taxon>
        <taxon>Alphaproteobacteria</taxon>
        <taxon>Hyphomicrobiales</taxon>
        <taxon>Methylobacteriaceae</taxon>
        <taxon>Methylobacterium</taxon>
    </lineage>
</organism>
<dbReference type="EMBL" id="FNHS01000003">
    <property type="protein sequence ID" value="SDM74671.1"/>
    <property type="molecule type" value="Genomic_DNA"/>
</dbReference>
<dbReference type="OrthoDB" id="7990886at2"/>
<sequence>MGVDARTKRRGSESMARALAASDVGTWEWHGVDDVLRCDAAAAAMLGVPRARADRGTTFALLLSRVHPEDQRRIGSLIEDLKQRGGLFVAQFRAVPELGDVRWILARGRFSRGVSGVASEARGIVIDVTASSEDGYLDEHAFCAAEVTAGGIDRVAELALSLFETAEAGLRRPDFERLKPLLDVLLHEIGRQMVETPPVTDLDVIH</sequence>
<name>A0A1G9VRS8_9HYPH</name>
<evidence type="ECO:0000313" key="7">
    <source>
        <dbReference type="EMBL" id="SDM74671.1"/>
    </source>
</evidence>
<dbReference type="CDD" id="cd00130">
    <property type="entry name" value="PAS"/>
    <property type="match status" value="1"/>
</dbReference>
<reference evidence="8" key="1">
    <citation type="submission" date="2016-10" db="EMBL/GenBank/DDBJ databases">
        <authorList>
            <person name="Varghese N."/>
            <person name="Submissions S."/>
        </authorList>
    </citation>
    <scope>NUCLEOTIDE SEQUENCE [LARGE SCALE GENOMIC DNA]</scope>
    <source>
        <strain evidence="8">BL47</strain>
    </source>
</reference>
<dbReference type="InterPro" id="IPR000014">
    <property type="entry name" value="PAS"/>
</dbReference>
<dbReference type="PANTHER" id="PTHR43304:SF1">
    <property type="entry name" value="PAC DOMAIN-CONTAINING PROTEIN"/>
    <property type="match status" value="1"/>
</dbReference>
<keyword evidence="5" id="KW-0418">Kinase</keyword>
<keyword evidence="4" id="KW-0808">Transferase</keyword>
<dbReference type="Gene3D" id="2.10.70.100">
    <property type="match status" value="1"/>
</dbReference>
<dbReference type="AlphaFoldDB" id="A0A1G9VRS8"/>
<evidence type="ECO:0000256" key="1">
    <source>
        <dbReference type="ARBA" id="ARBA00000085"/>
    </source>
</evidence>
<dbReference type="STRING" id="582672.SAMN05216360_103270"/>
<evidence type="ECO:0000256" key="2">
    <source>
        <dbReference type="ARBA" id="ARBA00012438"/>
    </source>
</evidence>
<proteinExistence type="predicted"/>
<evidence type="ECO:0000256" key="4">
    <source>
        <dbReference type="ARBA" id="ARBA00022679"/>
    </source>
</evidence>
<comment type="catalytic activity">
    <reaction evidence="1">
        <text>ATP + protein L-histidine = ADP + protein N-phospho-L-histidine.</text>
        <dbReference type="EC" id="2.7.13.3"/>
    </reaction>
</comment>
<dbReference type="SUPFAM" id="SSF55785">
    <property type="entry name" value="PYP-like sensor domain (PAS domain)"/>
    <property type="match status" value="1"/>
</dbReference>
<evidence type="ECO:0000256" key="5">
    <source>
        <dbReference type="ARBA" id="ARBA00022777"/>
    </source>
</evidence>
<keyword evidence="8" id="KW-1185">Reference proteome</keyword>
<dbReference type="InterPro" id="IPR035965">
    <property type="entry name" value="PAS-like_dom_sf"/>
</dbReference>